<evidence type="ECO:0000313" key="1">
    <source>
        <dbReference type="EMBL" id="CAH1422879.1"/>
    </source>
</evidence>
<keyword evidence="2" id="KW-1185">Reference proteome</keyword>
<dbReference type="EMBL" id="CAKMRJ010001112">
    <property type="protein sequence ID" value="CAH1422879.1"/>
    <property type="molecule type" value="Genomic_DNA"/>
</dbReference>
<protein>
    <submittedName>
        <fullName evidence="1">Uncharacterized protein</fullName>
    </submittedName>
</protein>
<name>A0AAU9M9N4_9ASTR</name>
<accession>A0AAU9M9N4</accession>
<dbReference type="AlphaFoldDB" id="A0AAU9M9N4"/>
<gene>
    <name evidence="1" type="ORF">LVIROSA_LOCUS10184</name>
</gene>
<reference evidence="1 2" key="1">
    <citation type="submission" date="2022-01" db="EMBL/GenBank/DDBJ databases">
        <authorList>
            <person name="Xiong W."/>
            <person name="Schranz E."/>
        </authorList>
    </citation>
    <scope>NUCLEOTIDE SEQUENCE [LARGE SCALE GENOMIC DNA]</scope>
</reference>
<proteinExistence type="predicted"/>
<dbReference type="Proteomes" id="UP001157418">
    <property type="component" value="Unassembled WGS sequence"/>
</dbReference>
<sequence length="91" mass="10258">MCAQNCPSGITPHPLPVAPVARHGRPPGRMRIVPLSFPSLALIPKLHGICGWSIEELGICDYKFFMNFLSYFYIRTVGLNTYKTSLYVYHS</sequence>
<evidence type="ECO:0000313" key="2">
    <source>
        <dbReference type="Proteomes" id="UP001157418"/>
    </source>
</evidence>
<comment type="caution">
    <text evidence="1">The sequence shown here is derived from an EMBL/GenBank/DDBJ whole genome shotgun (WGS) entry which is preliminary data.</text>
</comment>
<organism evidence="1 2">
    <name type="scientific">Lactuca virosa</name>
    <dbReference type="NCBI Taxonomy" id="75947"/>
    <lineage>
        <taxon>Eukaryota</taxon>
        <taxon>Viridiplantae</taxon>
        <taxon>Streptophyta</taxon>
        <taxon>Embryophyta</taxon>
        <taxon>Tracheophyta</taxon>
        <taxon>Spermatophyta</taxon>
        <taxon>Magnoliopsida</taxon>
        <taxon>eudicotyledons</taxon>
        <taxon>Gunneridae</taxon>
        <taxon>Pentapetalae</taxon>
        <taxon>asterids</taxon>
        <taxon>campanulids</taxon>
        <taxon>Asterales</taxon>
        <taxon>Asteraceae</taxon>
        <taxon>Cichorioideae</taxon>
        <taxon>Cichorieae</taxon>
        <taxon>Lactucinae</taxon>
        <taxon>Lactuca</taxon>
    </lineage>
</organism>